<keyword evidence="2" id="KW-1185">Reference proteome</keyword>
<sequence>MYAQREHEHRQVPLTRFRGRARVLDRRDSGDRGTTRPCGLVVVPDTTLVSAVAYHNPWKHAWHMQLSGPLYTP</sequence>
<gene>
    <name evidence="1" type="ORF">PsYK624_077180</name>
</gene>
<evidence type="ECO:0000313" key="2">
    <source>
        <dbReference type="Proteomes" id="UP000703269"/>
    </source>
</evidence>
<comment type="caution">
    <text evidence="1">The sequence shown here is derived from an EMBL/GenBank/DDBJ whole genome shotgun (WGS) entry which is preliminary data.</text>
</comment>
<accession>A0A9P3GAY9</accession>
<dbReference type="Proteomes" id="UP000703269">
    <property type="component" value="Unassembled WGS sequence"/>
</dbReference>
<name>A0A9P3GAY9_9APHY</name>
<organism evidence="1 2">
    <name type="scientific">Phanerochaete sordida</name>
    <dbReference type="NCBI Taxonomy" id="48140"/>
    <lineage>
        <taxon>Eukaryota</taxon>
        <taxon>Fungi</taxon>
        <taxon>Dikarya</taxon>
        <taxon>Basidiomycota</taxon>
        <taxon>Agaricomycotina</taxon>
        <taxon>Agaricomycetes</taxon>
        <taxon>Polyporales</taxon>
        <taxon>Phanerochaetaceae</taxon>
        <taxon>Phanerochaete</taxon>
    </lineage>
</organism>
<evidence type="ECO:0000313" key="1">
    <source>
        <dbReference type="EMBL" id="GJE91568.1"/>
    </source>
</evidence>
<dbReference type="AlphaFoldDB" id="A0A9P3GAY9"/>
<reference evidence="1 2" key="1">
    <citation type="submission" date="2021-08" db="EMBL/GenBank/DDBJ databases">
        <title>Draft Genome Sequence of Phanerochaete sordida strain YK-624.</title>
        <authorList>
            <person name="Mori T."/>
            <person name="Dohra H."/>
            <person name="Suzuki T."/>
            <person name="Kawagishi H."/>
            <person name="Hirai H."/>
        </authorList>
    </citation>
    <scope>NUCLEOTIDE SEQUENCE [LARGE SCALE GENOMIC DNA]</scope>
    <source>
        <strain evidence="1 2">YK-624</strain>
    </source>
</reference>
<protein>
    <submittedName>
        <fullName evidence="1">Uncharacterized protein</fullName>
    </submittedName>
</protein>
<dbReference type="EMBL" id="BPQB01000022">
    <property type="protein sequence ID" value="GJE91568.1"/>
    <property type="molecule type" value="Genomic_DNA"/>
</dbReference>
<proteinExistence type="predicted"/>